<dbReference type="FunFam" id="3.30.360.10:FF:000009">
    <property type="entry name" value="4-hydroxy-tetrahydrodipicolinate reductase"/>
    <property type="match status" value="1"/>
</dbReference>
<organism evidence="17 18">
    <name type="scientific">Alicyclobacillus hesperidum</name>
    <dbReference type="NCBI Taxonomy" id="89784"/>
    <lineage>
        <taxon>Bacteria</taxon>
        <taxon>Bacillati</taxon>
        <taxon>Bacillota</taxon>
        <taxon>Bacilli</taxon>
        <taxon>Bacillales</taxon>
        <taxon>Alicyclobacillaceae</taxon>
        <taxon>Alicyclobacillus</taxon>
    </lineage>
</organism>
<dbReference type="HAMAP" id="MF_00102">
    <property type="entry name" value="DapB"/>
    <property type="match status" value="1"/>
</dbReference>
<evidence type="ECO:0000313" key="18">
    <source>
        <dbReference type="Proteomes" id="UP000182589"/>
    </source>
</evidence>
<comment type="caution">
    <text evidence="13">Was originally thought to be a dihydrodipicolinate reductase (DHDPR), catalyzing the conversion of dihydrodipicolinate to tetrahydrodipicolinate. However, it was shown in E.coli that the substrate of the enzymatic reaction is not dihydrodipicolinate (DHDP) but in fact (2S,4S)-4-hydroxy-2,3,4,5-tetrahydrodipicolinic acid (HTPA), the product released by the DapA-catalyzed reaction.</text>
</comment>
<evidence type="ECO:0000256" key="2">
    <source>
        <dbReference type="ARBA" id="ARBA00022490"/>
    </source>
</evidence>
<feature type="binding site" evidence="13">
    <location>
        <position position="154"/>
    </location>
    <ligand>
        <name>(S)-2,3,4,5-tetrahydrodipicolinate</name>
        <dbReference type="ChEBI" id="CHEBI:16845"/>
    </ligand>
</feature>
<keyword evidence="18" id="KW-1185">Reference proteome</keyword>
<evidence type="ECO:0000256" key="8">
    <source>
        <dbReference type="ARBA" id="ARBA00023154"/>
    </source>
</evidence>
<feature type="binding site" evidence="13">
    <location>
        <position position="40"/>
    </location>
    <ligand>
        <name>NADP(+)</name>
        <dbReference type="ChEBI" id="CHEBI:58349"/>
    </ligand>
</feature>
<comment type="catalytic activity">
    <reaction evidence="12 13">
        <text>(S)-2,3,4,5-tetrahydrodipicolinate + NAD(+) + H2O = (2S,4S)-4-hydroxy-2,3,4,5-tetrahydrodipicolinate + NADH + H(+)</text>
        <dbReference type="Rhea" id="RHEA:35323"/>
        <dbReference type="ChEBI" id="CHEBI:15377"/>
        <dbReference type="ChEBI" id="CHEBI:15378"/>
        <dbReference type="ChEBI" id="CHEBI:16845"/>
        <dbReference type="ChEBI" id="CHEBI:57540"/>
        <dbReference type="ChEBI" id="CHEBI:57945"/>
        <dbReference type="ChEBI" id="CHEBI:67139"/>
        <dbReference type="EC" id="1.17.1.8"/>
    </reaction>
</comment>
<evidence type="ECO:0000313" key="16">
    <source>
        <dbReference type="EMBL" id="GLV12585.1"/>
    </source>
</evidence>
<keyword evidence="7 13" id="KW-0520">NAD</keyword>
<keyword evidence="2 13" id="KW-0963">Cytoplasm</keyword>
<keyword evidence="4 13" id="KW-0521">NADP</keyword>
<comment type="similarity">
    <text evidence="1 13">Belongs to the DapB family.</text>
</comment>
<dbReference type="Gene3D" id="3.40.50.720">
    <property type="entry name" value="NAD(P)-binding Rossmann-like Domain"/>
    <property type="match status" value="2"/>
</dbReference>
<dbReference type="PANTHER" id="PTHR20836">
    <property type="entry name" value="DIHYDRODIPICOLINATE REDUCTASE"/>
    <property type="match status" value="1"/>
</dbReference>
<dbReference type="Gene3D" id="3.30.360.10">
    <property type="entry name" value="Dihydrodipicolinate Reductase, domain 2"/>
    <property type="match status" value="2"/>
</dbReference>
<reference evidence="18" key="2">
    <citation type="submission" date="2016-10" db="EMBL/GenBank/DDBJ databases">
        <authorList>
            <person name="Varghese N."/>
        </authorList>
    </citation>
    <scope>NUCLEOTIDE SEQUENCE [LARGE SCALE GENOMIC DNA]</scope>
    <source>
        <strain evidence="18">DSM 12489</strain>
    </source>
</reference>
<dbReference type="PIRSF" id="PIRSF000161">
    <property type="entry name" value="DHPR"/>
    <property type="match status" value="1"/>
</dbReference>
<keyword evidence="6 13" id="KW-0560">Oxidoreductase</keyword>
<evidence type="ECO:0000256" key="13">
    <source>
        <dbReference type="HAMAP-Rule" id="MF_00102"/>
    </source>
</evidence>
<dbReference type="EC" id="1.17.1.8" evidence="10 13"/>
<evidence type="ECO:0000256" key="5">
    <source>
        <dbReference type="ARBA" id="ARBA00022915"/>
    </source>
</evidence>
<dbReference type="SUPFAM" id="SSF55347">
    <property type="entry name" value="Glyceraldehyde-3-phosphate dehydrogenase-like, C-terminal domain"/>
    <property type="match status" value="1"/>
</dbReference>
<dbReference type="Pfam" id="PF01113">
    <property type="entry name" value="DapB_N"/>
    <property type="match status" value="1"/>
</dbReference>
<dbReference type="UniPathway" id="UPA00034">
    <property type="reaction ID" value="UER00018"/>
</dbReference>
<dbReference type="STRING" id="89784.SAMN04489725_11655"/>
<dbReference type="GO" id="GO:0008839">
    <property type="term" value="F:4-hydroxy-tetrahydrodipicolinate reductase"/>
    <property type="evidence" value="ECO:0007669"/>
    <property type="project" value="UniProtKB-UniRule"/>
</dbReference>
<comment type="subcellular location">
    <subcellularLocation>
        <location evidence="13">Cytoplasm</location>
    </subcellularLocation>
</comment>
<evidence type="ECO:0000256" key="3">
    <source>
        <dbReference type="ARBA" id="ARBA00022605"/>
    </source>
</evidence>
<dbReference type="Proteomes" id="UP001157137">
    <property type="component" value="Unassembled WGS sequence"/>
</dbReference>
<dbReference type="PROSITE" id="PS01298">
    <property type="entry name" value="DAPB"/>
    <property type="match status" value="1"/>
</dbReference>
<dbReference type="InterPro" id="IPR036291">
    <property type="entry name" value="NAD(P)-bd_dom_sf"/>
</dbReference>
<comment type="subunit">
    <text evidence="13">Homotetramer.</text>
</comment>
<protein>
    <recommendedName>
        <fullName evidence="10 13">4-hydroxy-tetrahydrodipicolinate reductase</fullName>
        <shortName evidence="13">HTPA reductase</shortName>
        <ecNumber evidence="10 13">1.17.1.8</ecNumber>
    </recommendedName>
</protein>
<feature type="binding site" evidence="13">
    <location>
        <begin position="123"/>
        <end position="126"/>
    </location>
    <ligand>
        <name>NAD(+)</name>
        <dbReference type="ChEBI" id="CHEBI:57540"/>
    </ligand>
</feature>
<evidence type="ECO:0000256" key="4">
    <source>
        <dbReference type="ARBA" id="ARBA00022857"/>
    </source>
</evidence>
<dbReference type="GO" id="GO:0005829">
    <property type="term" value="C:cytosol"/>
    <property type="evidence" value="ECO:0007669"/>
    <property type="project" value="TreeGrafter"/>
</dbReference>
<accession>A0A1H2WRP2</accession>
<evidence type="ECO:0000256" key="1">
    <source>
        <dbReference type="ARBA" id="ARBA00006642"/>
    </source>
</evidence>
<comment type="caution">
    <text evidence="13">Lacks conserved residue(s) required for the propagation of feature annotation.</text>
</comment>
<evidence type="ECO:0000313" key="17">
    <source>
        <dbReference type="EMBL" id="SDW83168.1"/>
    </source>
</evidence>
<feature type="binding site" evidence="13">
    <location>
        <begin position="163"/>
        <end position="164"/>
    </location>
    <ligand>
        <name>(S)-2,3,4,5-tetrahydrodipicolinate</name>
        <dbReference type="ChEBI" id="CHEBI:16845"/>
    </ligand>
</feature>
<feature type="binding site" evidence="13">
    <location>
        <begin position="12"/>
        <end position="17"/>
    </location>
    <ligand>
        <name>NAD(+)</name>
        <dbReference type="ChEBI" id="CHEBI:57540"/>
    </ligand>
</feature>
<dbReference type="PANTHER" id="PTHR20836:SF0">
    <property type="entry name" value="4-HYDROXY-TETRAHYDRODIPICOLINATE REDUCTASE 1, CHLOROPLASTIC-RELATED"/>
    <property type="match status" value="1"/>
</dbReference>
<dbReference type="GO" id="GO:0050661">
    <property type="term" value="F:NADP binding"/>
    <property type="evidence" value="ECO:0007669"/>
    <property type="project" value="UniProtKB-UniRule"/>
</dbReference>
<feature type="domain" description="Dihydrodipicolinate reductase C-terminal" evidence="15">
    <location>
        <begin position="129"/>
        <end position="240"/>
    </location>
</feature>
<dbReference type="Pfam" id="PF05173">
    <property type="entry name" value="DapB_C"/>
    <property type="match status" value="1"/>
</dbReference>
<dbReference type="SUPFAM" id="SSF51735">
    <property type="entry name" value="NAD(P)-binding Rossmann-fold domains"/>
    <property type="match status" value="1"/>
</dbReference>
<dbReference type="NCBIfam" id="TIGR00036">
    <property type="entry name" value="dapB"/>
    <property type="match status" value="1"/>
</dbReference>
<evidence type="ECO:0000259" key="14">
    <source>
        <dbReference type="Pfam" id="PF01113"/>
    </source>
</evidence>
<comment type="function">
    <text evidence="13">Catalyzes the conversion of 4-hydroxy-tetrahydrodipicolinate (HTPA) to tetrahydrodipicolinate.</text>
</comment>
<feature type="active site" description="Proton donor" evidence="13">
    <location>
        <position position="157"/>
    </location>
</feature>
<sequence>MTEHPIRVAIAGATGRMGSTAVQAIANAQGLSIAGLLVHRANEGVLESLDRFGQVYVDPQTLIDTEHPDVWLDLTTPKSVVRHIDLAIAANIRPVVGATGYSDADIARWQAEAAKASLGGLICPNFAIGALLMMRFAKEAARWMERAEIIELHHAQKLDMPSGTSLRTRDAMGVDYDVPIHSVRLPGLVAHQEVIFGGVGETLTIRHDSLSRESFMPGVLLACRRVVELNQVLYGLEHLLW</sequence>
<dbReference type="EMBL" id="BSRA01000001">
    <property type="protein sequence ID" value="GLV12585.1"/>
    <property type="molecule type" value="Genomic_DNA"/>
</dbReference>
<dbReference type="GO" id="GO:0019877">
    <property type="term" value="P:diaminopimelate biosynthetic process"/>
    <property type="evidence" value="ECO:0007669"/>
    <property type="project" value="UniProtKB-UniRule"/>
</dbReference>
<comment type="catalytic activity">
    <reaction evidence="11 13">
        <text>(S)-2,3,4,5-tetrahydrodipicolinate + NADP(+) + H2O = (2S,4S)-4-hydroxy-2,3,4,5-tetrahydrodipicolinate + NADPH + H(+)</text>
        <dbReference type="Rhea" id="RHEA:35331"/>
        <dbReference type="ChEBI" id="CHEBI:15377"/>
        <dbReference type="ChEBI" id="CHEBI:15378"/>
        <dbReference type="ChEBI" id="CHEBI:16845"/>
        <dbReference type="ChEBI" id="CHEBI:57783"/>
        <dbReference type="ChEBI" id="CHEBI:58349"/>
        <dbReference type="ChEBI" id="CHEBI:67139"/>
        <dbReference type="EC" id="1.17.1.8"/>
    </reaction>
</comment>
<evidence type="ECO:0000256" key="9">
    <source>
        <dbReference type="ARBA" id="ARBA00037922"/>
    </source>
</evidence>
<dbReference type="InterPro" id="IPR022663">
    <property type="entry name" value="DapB_C"/>
</dbReference>
<feature type="domain" description="Dihydrodipicolinate reductase N-terminal" evidence="14">
    <location>
        <begin position="6"/>
        <end position="126"/>
    </location>
</feature>
<dbReference type="InterPro" id="IPR000846">
    <property type="entry name" value="DapB_N"/>
</dbReference>
<dbReference type="CDD" id="cd02274">
    <property type="entry name" value="DHDPR_N"/>
    <property type="match status" value="1"/>
</dbReference>
<dbReference type="InterPro" id="IPR023940">
    <property type="entry name" value="DHDPR_bac"/>
</dbReference>
<comment type="pathway">
    <text evidence="9 13">Amino-acid biosynthesis; L-lysine biosynthesis via DAP pathway; (S)-tetrahydrodipicolinate from L-aspartate: step 4/4.</text>
</comment>
<keyword evidence="5 13" id="KW-0220">Diaminopimelate biosynthesis</keyword>
<keyword evidence="3 13" id="KW-0028">Amino-acid biosynthesis</keyword>
<evidence type="ECO:0000256" key="12">
    <source>
        <dbReference type="ARBA" id="ARBA00049396"/>
    </source>
</evidence>
<dbReference type="GO" id="GO:0009089">
    <property type="term" value="P:lysine biosynthetic process via diaminopimelate"/>
    <property type="evidence" value="ECO:0007669"/>
    <property type="project" value="UniProtKB-UniRule"/>
</dbReference>
<reference evidence="16" key="3">
    <citation type="submission" date="2023-02" db="EMBL/GenBank/DDBJ databases">
        <title>Proposal of a novel subspecies: Alicyclobacillus hesperidum subspecies aegle.</title>
        <authorList>
            <person name="Goto K."/>
            <person name="Fujii T."/>
            <person name="Yasui K."/>
            <person name="Mochida K."/>
            <person name="Kato-Tanaka Y."/>
            <person name="Morohoshi S."/>
            <person name="An S.Y."/>
            <person name="Kasai H."/>
            <person name="Yokota A."/>
        </authorList>
    </citation>
    <scope>NUCLEOTIDE SEQUENCE</scope>
    <source>
        <strain evidence="16">DSM 12766</strain>
    </source>
</reference>
<evidence type="ECO:0000256" key="11">
    <source>
        <dbReference type="ARBA" id="ARBA00049080"/>
    </source>
</evidence>
<dbReference type="AlphaFoldDB" id="A0A1H2WRP2"/>
<dbReference type="Proteomes" id="UP000182589">
    <property type="component" value="Unassembled WGS sequence"/>
</dbReference>
<dbReference type="GO" id="GO:0016726">
    <property type="term" value="F:oxidoreductase activity, acting on CH or CH2 groups, NAD or NADP as acceptor"/>
    <property type="evidence" value="ECO:0007669"/>
    <property type="project" value="UniProtKB-UniRule"/>
</dbReference>
<feature type="active site" description="Proton donor/acceptor" evidence="13">
    <location>
        <position position="153"/>
    </location>
</feature>
<evidence type="ECO:0000259" key="15">
    <source>
        <dbReference type="Pfam" id="PF05173"/>
    </source>
</evidence>
<keyword evidence="8 13" id="KW-0457">Lysine biosynthesis</keyword>
<dbReference type="GO" id="GO:0051287">
    <property type="term" value="F:NAD binding"/>
    <property type="evidence" value="ECO:0007669"/>
    <property type="project" value="UniProtKB-UniRule"/>
</dbReference>
<gene>
    <name evidence="13" type="primary">dapB</name>
    <name evidence="16" type="synonym">dapB_2</name>
    <name evidence="16" type="ORF">Heshes_02690</name>
    <name evidence="17" type="ORF">SAMN04489725_11655</name>
</gene>
<feature type="binding site" evidence="13">
    <location>
        <begin position="97"/>
        <end position="99"/>
    </location>
    <ligand>
        <name>NAD(+)</name>
        <dbReference type="ChEBI" id="CHEBI:57540"/>
    </ligand>
</feature>
<evidence type="ECO:0000256" key="7">
    <source>
        <dbReference type="ARBA" id="ARBA00023027"/>
    </source>
</evidence>
<dbReference type="InterPro" id="IPR022664">
    <property type="entry name" value="DapB_N_CS"/>
</dbReference>
<reference evidence="17" key="1">
    <citation type="submission" date="2016-10" db="EMBL/GenBank/DDBJ databases">
        <authorList>
            <person name="de Groot N.N."/>
        </authorList>
    </citation>
    <scope>NUCLEOTIDE SEQUENCE [LARGE SCALE GENOMIC DNA]</scope>
    <source>
        <strain evidence="17">DSM 12489</strain>
    </source>
</reference>
<evidence type="ECO:0000256" key="6">
    <source>
        <dbReference type="ARBA" id="ARBA00023002"/>
    </source>
</evidence>
<name>A0A1H2WRP2_9BACL</name>
<dbReference type="EMBL" id="FNOJ01000016">
    <property type="protein sequence ID" value="SDW83168.1"/>
    <property type="molecule type" value="Genomic_DNA"/>
</dbReference>
<proteinExistence type="inferred from homology"/>
<evidence type="ECO:0000256" key="10">
    <source>
        <dbReference type="ARBA" id="ARBA00038983"/>
    </source>
</evidence>